<dbReference type="GO" id="GO:0008270">
    <property type="term" value="F:zinc ion binding"/>
    <property type="evidence" value="ECO:0007669"/>
    <property type="project" value="UniProtKB-KW"/>
</dbReference>
<sequence length="670" mass="76515">MARRCIFGCRTHGTLFPFPKIPSLRSRWLDFLHFEEGGITEWSRMCSKHFTRECFINWTEYEMGFVRYLSLTDNAVPSVYTVGTSQSLTPVSSDVACQCHAPSLKNVSVQTETHKQKRRSKAVQVKPLGHSVGVSVGTGIGAPCLTSTPIKRPRMEDTVFEESSTYTSNQCSDVTYEPDVTQESIEKVCQPLYKARKYMVYEENLLQLFRKCQACCHTCTVEKFVNGTFVSITQICSHCLQKTKWNSQPHIQSTPAGNLHLSAAVAFSGASYIQIHKVLTALCLECICPRTFFNHQKTFLQPTILSHWRTEQNTMLEMARHYGKAVVLGGDMRADSPGHCAKYGSYTMMNLEDNKVVDIQLIQSNEVGASPRMEREGFLRSLQFLESAGLRVGAIVTDRHPSIQKYLREQRPDIKHYFDTWHVSKGLAKKIDALGKERSCGEVLAWRRSIINHLYWCASSSKTGEEAVEKWKSVTNHVQNVHHHDSDLFPVCAHPPLEMRAWLTPSTKACERFCDLMINQRLLKDVAKLSPHHQTSSVEGFHSLILKFAPKNVAFSFVGMLNRLHLAALHYNENSNREYACSQSGEPSIRVKWPKYKKGEHSLHYRKTAPTYKYVESLLRLFFEEVVINPCPYQEQINQLEVPDHLCAAFDKPDLQESEVRPWSRFTQME</sequence>
<evidence type="ECO:0000256" key="3">
    <source>
        <dbReference type="ARBA" id="ARBA00022833"/>
    </source>
</evidence>
<protein>
    <submittedName>
        <fullName evidence="7">Uncharacterized protein LOC122140407</fullName>
    </submittedName>
</protein>
<gene>
    <name evidence="7" type="primary">LOC122140407</name>
</gene>
<dbReference type="KEGG" id="ccar:122140407"/>
<evidence type="ECO:0000256" key="1">
    <source>
        <dbReference type="ARBA" id="ARBA00022723"/>
    </source>
</evidence>
<feature type="domain" description="THAP-type" evidence="6">
    <location>
        <begin position="1"/>
        <end position="80"/>
    </location>
</feature>
<keyword evidence="1" id="KW-0479">Metal-binding</keyword>
<dbReference type="Pfam" id="PF05485">
    <property type="entry name" value="THAP"/>
    <property type="match status" value="1"/>
</dbReference>
<reference evidence="7" key="1">
    <citation type="submission" date="2025-08" db="UniProtKB">
        <authorList>
            <consortium name="RefSeq"/>
        </authorList>
    </citation>
    <scope>IDENTIFICATION</scope>
    <source>
        <tissue evidence="7">Muscle</tissue>
    </source>
</reference>
<dbReference type="InterPro" id="IPR006612">
    <property type="entry name" value="THAP_Znf"/>
</dbReference>
<keyword evidence="4 5" id="KW-0238">DNA-binding</keyword>
<dbReference type="RefSeq" id="XP_042599846.1">
    <property type="nucleotide sequence ID" value="XM_042743912.1"/>
</dbReference>
<keyword evidence="2 5" id="KW-0863">Zinc-finger</keyword>
<dbReference type="SMART" id="SM00692">
    <property type="entry name" value="DM3"/>
    <property type="match status" value="1"/>
</dbReference>
<dbReference type="PANTHER" id="PTHR31751:SF44">
    <property type="entry name" value="SI:CH211-211K8.4-RELATED"/>
    <property type="match status" value="1"/>
</dbReference>
<accession>A0A9Q9XEW5</accession>
<evidence type="ECO:0000256" key="4">
    <source>
        <dbReference type="ARBA" id="ARBA00023125"/>
    </source>
</evidence>
<evidence type="ECO:0000256" key="5">
    <source>
        <dbReference type="PROSITE-ProRule" id="PRU00309"/>
    </source>
</evidence>
<evidence type="ECO:0000313" key="7">
    <source>
        <dbReference type="RefSeq" id="XP_042599846.1"/>
    </source>
</evidence>
<dbReference type="OrthoDB" id="5814287at2759"/>
<dbReference type="Proteomes" id="UP001155660">
    <property type="component" value="Chromosome B18"/>
</dbReference>
<dbReference type="PROSITE" id="PS50950">
    <property type="entry name" value="ZF_THAP"/>
    <property type="match status" value="1"/>
</dbReference>
<proteinExistence type="predicted"/>
<organism evidence="7">
    <name type="scientific">Cyprinus carpio</name>
    <name type="common">Common carp</name>
    <dbReference type="NCBI Taxonomy" id="7962"/>
    <lineage>
        <taxon>Eukaryota</taxon>
        <taxon>Metazoa</taxon>
        <taxon>Chordata</taxon>
        <taxon>Craniata</taxon>
        <taxon>Vertebrata</taxon>
        <taxon>Euteleostomi</taxon>
        <taxon>Actinopterygii</taxon>
        <taxon>Neopterygii</taxon>
        <taxon>Teleostei</taxon>
        <taxon>Ostariophysi</taxon>
        <taxon>Cypriniformes</taxon>
        <taxon>Cyprinidae</taxon>
        <taxon>Cyprininae</taxon>
        <taxon>Cyprinus</taxon>
    </lineage>
</organism>
<dbReference type="GO" id="GO:0003677">
    <property type="term" value="F:DNA binding"/>
    <property type="evidence" value="ECO:0007669"/>
    <property type="project" value="UniProtKB-UniRule"/>
</dbReference>
<dbReference type="GeneID" id="122140407"/>
<dbReference type="PANTHER" id="PTHR31751">
    <property type="entry name" value="SI:CH211-108C17.2-RELATED-RELATED"/>
    <property type="match status" value="1"/>
</dbReference>
<keyword evidence="3" id="KW-0862">Zinc</keyword>
<evidence type="ECO:0000256" key="2">
    <source>
        <dbReference type="ARBA" id="ARBA00022771"/>
    </source>
</evidence>
<evidence type="ECO:0000259" key="6">
    <source>
        <dbReference type="PROSITE" id="PS50950"/>
    </source>
</evidence>
<dbReference type="AlphaFoldDB" id="A0A9Q9XEW5"/>
<name>A0A9Q9XEW5_CYPCA</name>
<dbReference type="SMART" id="SM00980">
    <property type="entry name" value="THAP"/>
    <property type="match status" value="1"/>
</dbReference>